<keyword evidence="3" id="KW-1185">Reference proteome</keyword>
<feature type="region of interest" description="Disordered" evidence="1">
    <location>
        <begin position="145"/>
        <end position="165"/>
    </location>
</feature>
<dbReference type="EMBL" id="BKCP01005294">
    <property type="protein sequence ID" value="GER37128.1"/>
    <property type="molecule type" value="Genomic_DNA"/>
</dbReference>
<feature type="region of interest" description="Disordered" evidence="1">
    <location>
        <begin position="86"/>
        <end position="123"/>
    </location>
</feature>
<gene>
    <name evidence="2" type="ORF">STAS_13519</name>
</gene>
<accession>A0A5A7PWV0</accession>
<protein>
    <submittedName>
        <fullName evidence="2">Cadherin-8</fullName>
    </submittedName>
</protein>
<name>A0A5A7PWV0_STRAF</name>
<sequence length="294" mass="29621">MGKPQRSPARALGQGRFVEDLLVGHRARPPDADVGELARGAHDPLDGDGVARFLVAVRVALVEVCGHVGLGGDDRDVGGVHGPAHAGDPAGEALEGAVDVGGGGVVRPPEEFGHEDGADGGADLEDELVASGDAEAEALGDLAEGLAGGQTPDADGDALPDGDGLPEHGVFLGDHGLELVADQVECGPAHPEIPSEMVLRVIGAVHLLPPRLRPALHPEPPLGAGAAAAVVGRRIGLGAGALGAAGGLVGGRRKSVRVWFDLLRRIEGDEFGEELVDGEIVVEIGAPGALFRVG</sequence>
<evidence type="ECO:0000313" key="2">
    <source>
        <dbReference type="EMBL" id="GER37128.1"/>
    </source>
</evidence>
<dbReference type="Proteomes" id="UP000325081">
    <property type="component" value="Unassembled WGS sequence"/>
</dbReference>
<proteinExistence type="predicted"/>
<reference evidence="3" key="1">
    <citation type="journal article" date="2019" name="Curr. Biol.">
        <title>Genome Sequence of Striga asiatica Provides Insight into the Evolution of Plant Parasitism.</title>
        <authorList>
            <person name="Yoshida S."/>
            <person name="Kim S."/>
            <person name="Wafula E.K."/>
            <person name="Tanskanen J."/>
            <person name="Kim Y.M."/>
            <person name="Honaas L."/>
            <person name="Yang Z."/>
            <person name="Spallek T."/>
            <person name="Conn C.E."/>
            <person name="Ichihashi Y."/>
            <person name="Cheong K."/>
            <person name="Cui S."/>
            <person name="Der J.P."/>
            <person name="Gundlach H."/>
            <person name="Jiao Y."/>
            <person name="Hori C."/>
            <person name="Ishida J.K."/>
            <person name="Kasahara H."/>
            <person name="Kiba T."/>
            <person name="Kim M.S."/>
            <person name="Koo N."/>
            <person name="Laohavisit A."/>
            <person name="Lee Y.H."/>
            <person name="Lumba S."/>
            <person name="McCourt P."/>
            <person name="Mortimer J.C."/>
            <person name="Mutuku J.M."/>
            <person name="Nomura T."/>
            <person name="Sasaki-Sekimoto Y."/>
            <person name="Seto Y."/>
            <person name="Wang Y."/>
            <person name="Wakatake T."/>
            <person name="Sakakibara H."/>
            <person name="Demura T."/>
            <person name="Yamaguchi S."/>
            <person name="Yoneyama K."/>
            <person name="Manabe R.I."/>
            <person name="Nelson D.C."/>
            <person name="Schulman A.H."/>
            <person name="Timko M.P."/>
            <person name="dePamphilis C.W."/>
            <person name="Choi D."/>
            <person name="Shirasu K."/>
        </authorList>
    </citation>
    <scope>NUCLEOTIDE SEQUENCE [LARGE SCALE GENOMIC DNA]</scope>
    <source>
        <strain evidence="3">cv. UVA1</strain>
    </source>
</reference>
<evidence type="ECO:0000313" key="3">
    <source>
        <dbReference type="Proteomes" id="UP000325081"/>
    </source>
</evidence>
<organism evidence="2 3">
    <name type="scientific">Striga asiatica</name>
    <name type="common">Asiatic witchweed</name>
    <name type="synonym">Buchnera asiatica</name>
    <dbReference type="NCBI Taxonomy" id="4170"/>
    <lineage>
        <taxon>Eukaryota</taxon>
        <taxon>Viridiplantae</taxon>
        <taxon>Streptophyta</taxon>
        <taxon>Embryophyta</taxon>
        <taxon>Tracheophyta</taxon>
        <taxon>Spermatophyta</taxon>
        <taxon>Magnoliopsida</taxon>
        <taxon>eudicotyledons</taxon>
        <taxon>Gunneridae</taxon>
        <taxon>Pentapetalae</taxon>
        <taxon>asterids</taxon>
        <taxon>lamiids</taxon>
        <taxon>Lamiales</taxon>
        <taxon>Orobanchaceae</taxon>
        <taxon>Buchnereae</taxon>
        <taxon>Striga</taxon>
    </lineage>
</organism>
<dbReference type="AlphaFoldDB" id="A0A5A7PWV0"/>
<comment type="caution">
    <text evidence="2">The sequence shown here is derived from an EMBL/GenBank/DDBJ whole genome shotgun (WGS) entry which is preliminary data.</text>
</comment>
<feature type="compositionally biased region" description="Basic and acidic residues" evidence="1">
    <location>
        <begin position="108"/>
        <end position="117"/>
    </location>
</feature>
<evidence type="ECO:0000256" key="1">
    <source>
        <dbReference type="SAM" id="MobiDB-lite"/>
    </source>
</evidence>